<evidence type="ECO:0000313" key="2">
    <source>
        <dbReference type="EMBL" id="MBD2317416.1"/>
    </source>
</evidence>
<keyword evidence="3" id="KW-1185">Reference proteome</keyword>
<reference evidence="2 3" key="1">
    <citation type="journal article" date="2020" name="ISME J.">
        <title>Comparative genomics reveals insights into cyanobacterial evolution and habitat adaptation.</title>
        <authorList>
            <person name="Chen M.Y."/>
            <person name="Teng W.K."/>
            <person name="Zhao L."/>
            <person name="Hu C.X."/>
            <person name="Zhou Y.K."/>
            <person name="Han B.P."/>
            <person name="Song L.R."/>
            <person name="Shu W.S."/>
        </authorList>
    </citation>
    <scope>NUCLEOTIDE SEQUENCE [LARGE SCALE GENOMIC DNA]</scope>
    <source>
        <strain evidence="2 3">FACHB-1050</strain>
    </source>
</reference>
<evidence type="ECO:0000313" key="3">
    <source>
        <dbReference type="Proteomes" id="UP000618445"/>
    </source>
</evidence>
<name>A0ABR8CCL1_9CYAN</name>
<proteinExistence type="predicted"/>
<dbReference type="InterPro" id="IPR054472">
    <property type="entry name" value="WHD"/>
</dbReference>
<comment type="caution">
    <text evidence="2">The sequence shown here is derived from an EMBL/GenBank/DDBJ whole genome shotgun (WGS) entry which is preliminary data.</text>
</comment>
<accession>A0ABR8CCL1</accession>
<feature type="domain" description="Winged helix" evidence="1">
    <location>
        <begin position="5"/>
        <end position="229"/>
    </location>
</feature>
<dbReference type="EMBL" id="JACJQY010000015">
    <property type="protein sequence ID" value="MBD2317416.1"/>
    <property type="molecule type" value="Genomic_DNA"/>
</dbReference>
<dbReference type="Pfam" id="PF22977">
    <property type="entry name" value="WHD"/>
    <property type="match status" value="1"/>
</dbReference>
<dbReference type="RefSeq" id="WP_190578261.1">
    <property type="nucleotide sequence ID" value="NZ_CAWPQU010000007.1"/>
</dbReference>
<gene>
    <name evidence="2" type="ORF">H6G05_11240</name>
</gene>
<organism evidence="2 3">
    <name type="scientific">Phormidium tenue FACHB-1050</name>
    <dbReference type="NCBI Taxonomy" id="2692857"/>
    <lineage>
        <taxon>Bacteria</taxon>
        <taxon>Bacillati</taxon>
        <taxon>Cyanobacteriota</taxon>
        <taxon>Cyanophyceae</taxon>
        <taxon>Oscillatoriophycideae</taxon>
        <taxon>Oscillatoriales</taxon>
        <taxon>Oscillatoriaceae</taxon>
        <taxon>Phormidium</taxon>
    </lineage>
</organism>
<protein>
    <recommendedName>
        <fullName evidence="1">Winged helix domain-containing protein</fullName>
    </recommendedName>
</protein>
<evidence type="ECO:0000259" key="1">
    <source>
        <dbReference type="Pfam" id="PF22977"/>
    </source>
</evidence>
<dbReference type="Proteomes" id="UP000618445">
    <property type="component" value="Unassembled WGS sequence"/>
</dbReference>
<sequence length="242" mass="27405">MIAEMGEVPALPEVQPFADNWSYLKAEVAWLDRVLMRSLAKQRQTNQEVDRVAKSAVDRSTSHWWKGFIAIDPSKGGSLAPNQLPQAIHPLGRYGDRLAASRENNIRLAIPTLCDRLELGQFERDLLILCLAPEISRRYEKLYAFLNNDESNCKQPTVDLALRLFCRSDGEWRKARNTISATSPLIKRKIIQLYLPENSTARSFLAKAMLLSEKAATYLLSEDLPIESVIPKPRTSKIKKKG</sequence>